<dbReference type="InterPro" id="IPR012337">
    <property type="entry name" value="RNaseH-like_sf"/>
</dbReference>
<name>A0A542ZKZ0_9MICO</name>
<dbReference type="EMBL" id="VFOQ01000001">
    <property type="protein sequence ID" value="TQL60958.1"/>
    <property type="molecule type" value="Genomic_DNA"/>
</dbReference>
<proteinExistence type="predicted"/>
<evidence type="ECO:0008006" key="3">
    <source>
        <dbReference type="Google" id="ProtNLM"/>
    </source>
</evidence>
<gene>
    <name evidence="1" type="ORF">FB474_2361</name>
</gene>
<dbReference type="RefSeq" id="WP_141788797.1">
    <property type="nucleotide sequence ID" value="NZ_BAAAKX010000007.1"/>
</dbReference>
<sequence length="324" mass="34100">MTTAAPLAIGAITVDPWDPGYGLALTADLDSGIFQESSAQLNLDVEVPADAWAPINPDPAIQPPATVLFLDGVRRIDARIWVHGPDPHPTPGIAASFAAGLVCCNGAARILDVTVGRGLFTAAPHAADILTPLGSYPVRPAAGGGPAELSLSLQQRLADAEVGLALNFRARHTDEDDLLLVDGPLRGRTHLPRTVGYIKTHHAAYLPTPQAATVAALAPGQRTPVFTMGTSWIRHAWYLRLPGPSAAPWSGVVRLECSADLPAPQAARLASVTASLLPPLASVPHKDPRAPQNLVPIGGLERELRHRLGDAQLLYRALRKAGTP</sequence>
<dbReference type="SUPFAM" id="SSF53098">
    <property type="entry name" value="Ribonuclease H-like"/>
    <property type="match status" value="1"/>
</dbReference>
<dbReference type="AlphaFoldDB" id="A0A542ZKZ0"/>
<protein>
    <recommendedName>
        <fullName evidence="3">NurA domain-containing protein</fullName>
    </recommendedName>
</protein>
<evidence type="ECO:0000313" key="1">
    <source>
        <dbReference type="EMBL" id="TQL60958.1"/>
    </source>
</evidence>
<keyword evidence="2" id="KW-1185">Reference proteome</keyword>
<accession>A0A542ZKZ0</accession>
<dbReference type="Proteomes" id="UP000319514">
    <property type="component" value="Unassembled WGS sequence"/>
</dbReference>
<organism evidence="1 2">
    <name type="scientific">Oryzihumus leptocrescens</name>
    <dbReference type="NCBI Taxonomy" id="297536"/>
    <lineage>
        <taxon>Bacteria</taxon>
        <taxon>Bacillati</taxon>
        <taxon>Actinomycetota</taxon>
        <taxon>Actinomycetes</taxon>
        <taxon>Micrococcales</taxon>
        <taxon>Intrasporangiaceae</taxon>
        <taxon>Oryzihumus</taxon>
    </lineage>
</organism>
<reference evidence="1 2" key="1">
    <citation type="submission" date="2019-06" db="EMBL/GenBank/DDBJ databases">
        <title>Sequencing the genomes of 1000 actinobacteria strains.</title>
        <authorList>
            <person name="Klenk H.-P."/>
        </authorList>
    </citation>
    <scope>NUCLEOTIDE SEQUENCE [LARGE SCALE GENOMIC DNA]</scope>
    <source>
        <strain evidence="1 2">DSM 18082</strain>
    </source>
</reference>
<comment type="caution">
    <text evidence="1">The sequence shown here is derived from an EMBL/GenBank/DDBJ whole genome shotgun (WGS) entry which is preliminary data.</text>
</comment>
<dbReference type="OrthoDB" id="255198at2"/>
<evidence type="ECO:0000313" key="2">
    <source>
        <dbReference type="Proteomes" id="UP000319514"/>
    </source>
</evidence>